<evidence type="ECO:0000259" key="4">
    <source>
        <dbReference type="PROSITE" id="PS50222"/>
    </source>
</evidence>
<protein>
    <submittedName>
        <fullName evidence="6">Epidermal growth factor receptor substrate 15-like</fullName>
    </submittedName>
</protein>
<accession>A0ABM0MPL9</accession>
<feature type="domain" description="EH" evidence="3">
    <location>
        <begin position="15"/>
        <end position="103"/>
    </location>
</feature>
<name>A0ABM0MPL9_SACKO</name>
<dbReference type="InterPro" id="IPR000261">
    <property type="entry name" value="EH_dom"/>
</dbReference>
<dbReference type="GeneID" id="102800786"/>
<dbReference type="Gene3D" id="1.10.238.10">
    <property type="entry name" value="EF-hand"/>
    <property type="match status" value="1"/>
</dbReference>
<dbReference type="PROSITE" id="PS50222">
    <property type="entry name" value="EF_HAND_2"/>
    <property type="match status" value="1"/>
</dbReference>
<dbReference type="PANTHER" id="PTHR11216:SF174">
    <property type="entry name" value="GH06923P"/>
    <property type="match status" value="1"/>
</dbReference>
<keyword evidence="2" id="KW-0175">Coiled coil</keyword>
<reference evidence="6" key="1">
    <citation type="submission" date="2025-08" db="UniProtKB">
        <authorList>
            <consortium name="RefSeq"/>
        </authorList>
    </citation>
    <scope>IDENTIFICATION</scope>
    <source>
        <tissue evidence="6">Testes</tissue>
    </source>
</reference>
<evidence type="ECO:0000259" key="3">
    <source>
        <dbReference type="PROSITE" id="PS50031"/>
    </source>
</evidence>
<dbReference type="SMART" id="SM00027">
    <property type="entry name" value="EH"/>
    <property type="match status" value="1"/>
</dbReference>
<keyword evidence="5" id="KW-1185">Reference proteome</keyword>
<dbReference type="RefSeq" id="XP_006821960.1">
    <property type="nucleotide sequence ID" value="XM_006821897.1"/>
</dbReference>
<sequence length="275" mass="31921">MTSESDVAWIITGEERTQYDALFYSQNPVDGLLTGEKVKGLFLRSNIPAHLLSKIWRLSDVNHDNLLDVGEFAIAMHLIHYHLRGKDLPSSLPQCLVPEPQPLNNVSVMTEKEREIYRQVFEKQNKDSTGYITGNQINGSLPVLSLLPPKVSSNSIEGKQRKIAEIEIKKQKLSTVREKCRIELEKEIKKTELEREKVRVRKRRLEAQKDQWYEEGTIKQLSSIEQEEKLLKNDLQNLEQLEDCVKKLTTEIDTILQEAARLNLEEKRLLHEKHF</sequence>
<keyword evidence="1" id="KW-0106">Calcium</keyword>
<dbReference type="PROSITE" id="PS00018">
    <property type="entry name" value="EF_HAND_1"/>
    <property type="match status" value="1"/>
</dbReference>
<feature type="domain" description="EF-hand" evidence="4">
    <location>
        <begin position="47"/>
        <end position="82"/>
    </location>
</feature>
<evidence type="ECO:0000313" key="5">
    <source>
        <dbReference type="Proteomes" id="UP000694865"/>
    </source>
</evidence>
<evidence type="ECO:0000256" key="1">
    <source>
        <dbReference type="ARBA" id="ARBA00022837"/>
    </source>
</evidence>
<dbReference type="PROSITE" id="PS50031">
    <property type="entry name" value="EH"/>
    <property type="match status" value="1"/>
</dbReference>
<proteinExistence type="predicted"/>
<dbReference type="PANTHER" id="PTHR11216">
    <property type="entry name" value="EH DOMAIN"/>
    <property type="match status" value="1"/>
</dbReference>
<dbReference type="Proteomes" id="UP000694865">
    <property type="component" value="Unplaced"/>
</dbReference>
<organism evidence="5 6">
    <name type="scientific">Saccoglossus kowalevskii</name>
    <name type="common">Acorn worm</name>
    <dbReference type="NCBI Taxonomy" id="10224"/>
    <lineage>
        <taxon>Eukaryota</taxon>
        <taxon>Metazoa</taxon>
        <taxon>Hemichordata</taxon>
        <taxon>Enteropneusta</taxon>
        <taxon>Harrimaniidae</taxon>
        <taxon>Saccoglossus</taxon>
    </lineage>
</organism>
<evidence type="ECO:0000256" key="2">
    <source>
        <dbReference type="SAM" id="Coils"/>
    </source>
</evidence>
<dbReference type="SUPFAM" id="SSF47473">
    <property type="entry name" value="EF-hand"/>
    <property type="match status" value="2"/>
</dbReference>
<feature type="coiled-coil region" evidence="2">
    <location>
        <begin position="156"/>
        <end position="265"/>
    </location>
</feature>
<gene>
    <name evidence="6" type="primary">LOC102800786</name>
</gene>
<dbReference type="InterPro" id="IPR011992">
    <property type="entry name" value="EF-hand-dom_pair"/>
</dbReference>
<dbReference type="Pfam" id="PF12763">
    <property type="entry name" value="EH"/>
    <property type="match status" value="1"/>
</dbReference>
<evidence type="ECO:0000313" key="6">
    <source>
        <dbReference type="RefSeq" id="XP_006821960.1"/>
    </source>
</evidence>
<dbReference type="InterPro" id="IPR018247">
    <property type="entry name" value="EF_Hand_1_Ca_BS"/>
</dbReference>
<dbReference type="InterPro" id="IPR002048">
    <property type="entry name" value="EF_hand_dom"/>
</dbReference>
<dbReference type="CDD" id="cd00052">
    <property type="entry name" value="EH"/>
    <property type="match status" value="1"/>
</dbReference>